<dbReference type="Proteomes" id="UP000249341">
    <property type="component" value="Unassembled WGS sequence"/>
</dbReference>
<evidence type="ECO:0008006" key="5">
    <source>
        <dbReference type="Google" id="ProtNLM"/>
    </source>
</evidence>
<reference evidence="3 4" key="1">
    <citation type="submission" date="2018-06" db="EMBL/GenBank/DDBJ databases">
        <title>Genomic Encyclopedia of Type Strains, Phase III (KMG-III): the genomes of soil and plant-associated and newly described type strains.</title>
        <authorList>
            <person name="Whitman W."/>
        </authorList>
    </citation>
    <scope>NUCLEOTIDE SEQUENCE [LARGE SCALE GENOMIC DNA]</scope>
    <source>
        <strain evidence="3 4">CGMCC 4.7090</strain>
    </source>
</reference>
<dbReference type="OrthoDB" id="9802027at2"/>
<evidence type="ECO:0000313" key="3">
    <source>
        <dbReference type="EMBL" id="RAK31808.1"/>
    </source>
</evidence>
<dbReference type="InterPro" id="IPR013785">
    <property type="entry name" value="Aldolase_TIM"/>
</dbReference>
<dbReference type="EMBL" id="QLMJ01000014">
    <property type="protein sequence ID" value="RAK31808.1"/>
    <property type="molecule type" value="Genomic_DNA"/>
</dbReference>
<dbReference type="AlphaFoldDB" id="A0A327Z638"/>
<dbReference type="GO" id="GO:0044689">
    <property type="term" value="F:7,8-didemethyl-8-hydroxy-5-deazariboflavin synthase activity"/>
    <property type="evidence" value="ECO:0007669"/>
    <property type="project" value="TreeGrafter"/>
</dbReference>
<dbReference type="PANTHER" id="PTHR43076">
    <property type="entry name" value="FO SYNTHASE (COFH)"/>
    <property type="match status" value="1"/>
</dbReference>
<dbReference type="InterPro" id="IPR034405">
    <property type="entry name" value="F420"/>
</dbReference>
<sequence>MDAGLKRELEAKVYAGERLTREDGIALHESDDLAWLGRLAHHRRTELNGDRVSFTVNDHPNVLGELTAALPNVNLDEMIAAGVATMLYGHIDEPGDRVDEVLRLRARQDETGGFRTFAPVRHESAMPAESLKTFAVARLLLDNVPHLTALWDSHGLSVAQLALNFGADDLASAAPGDKDEAPDAKDDLLDLIGDAGYQPVERDDSFEIVHEHDKPISYAERRSEPQRVWA</sequence>
<organism evidence="3 4">
    <name type="scientific">Actinoplanes lutulentus</name>
    <dbReference type="NCBI Taxonomy" id="1287878"/>
    <lineage>
        <taxon>Bacteria</taxon>
        <taxon>Bacillati</taxon>
        <taxon>Actinomycetota</taxon>
        <taxon>Actinomycetes</taxon>
        <taxon>Micromonosporales</taxon>
        <taxon>Micromonosporaceae</taxon>
        <taxon>Actinoplanes</taxon>
    </lineage>
</organism>
<evidence type="ECO:0000313" key="4">
    <source>
        <dbReference type="Proteomes" id="UP000249341"/>
    </source>
</evidence>
<keyword evidence="2" id="KW-0004">4Fe-4S</keyword>
<dbReference type="GO" id="GO:0051539">
    <property type="term" value="F:4 iron, 4 sulfur cluster binding"/>
    <property type="evidence" value="ECO:0007669"/>
    <property type="project" value="UniProtKB-KW"/>
</dbReference>
<keyword evidence="4" id="KW-1185">Reference proteome</keyword>
<keyword evidence="2" id="KW-0411">Iron-sulfur</keyword>
<comment type="cofactor">
    <cofactor evidence="1">
        <name>[4Fe-4S] cluster</name>
        <dbReference type="ChEBI" id="CHEBI:49883"/>
    </cofactor>
</comment>
<evidence type="ECO:0000256" key="1">
    <source>
        <dbReference type="ARBA" id="ARBA00001966"/>
    </source>
</evidence>
<evidence type="ECO:0000256" key="2">
    <source>
        <dbReference type="ARBA" id="ARBA00022485"/>
    </source>
</evidence>
<gene>
    <name evidence="3" type="ORF">B0I29_11456</name>
</gene>
<proteinExistence type="predicted"/>
<keyword evidence="2" id="KW-0479">Metal-binding</keyword>
<accession>A0A327Z638</accession>
<dbReference type="RefSeq" id="WP_111651928.1">
    <property type="nucleotide sequence ID" value="NZ_JACHWI010000004.1"/>
</dbReference>
<name>A0A327Z638_9ACTN</name>
<keyword evidence="2" id="KW-0408">Iron</keyword>
<dbReference type="PANTHER" id="PTHR43076:SF7">
    <property type="entry name" value="AMINODEOXYFUTALOSINE SYNTHASE"/>
    <property type="match status" value="1"/>
</dbReference>
<comment type="caution">
    <text evidence="3">The sequence shown here is derived from an EMBL/GenBank/DDBJ whole genome shotgun (WGS) entry which is preliminary data.</text>
</comment>
<protein>
    <recommendedName>
        <fullName evidence="5">Aminodeoxyfutalosine synthase</fullName>
    </recommendedName>
</protein>
<dbReference type="Gene3D" id="3.20.20.70">
    <property type="entry name" value="Aldolase class I"/>
    <property type="match status" value="1"/>
</dbReference>